<comment type="caution">
    <text evidence="1">The sequence shown here is derived from an EMBL/GenBank/DDBJ whole genome shotgun (WGS) entry which is preliminary data.</text>
</comment>
<protein>
    <recommendedName>
        <fullName evidence="2">WD40 repeat domain-containing protein</fullName>
    </recommendedName>
</protein>
<dbReference type="EMBL" id="JNSK01000022">
    <property type="protein sequence ID" value="KGA18622.1"/>
    <property type="molecule type" value="Genomic_DNA"/>
</dbReference>
<evidence type="ECO:0000313" key="1">
    <source>
        <dbReference type="EMBL" id="KGA18622.1"/>
    </source>
</evidence>
<evidence type="ECO:0008006" key="2">
    <source>
        <dbReference type="Google" id="ProtNLM"/>
    </source>
</evidence>
<sequence length="387" mass="40254">MIRKAIFPIILVATLASIPFSSAAPKSIASVEISKVSTVIDHEGAVINNQGITLYSNEEKKVFVTSLDFTGAEKWALILEERADQIAMAATSDKDGNIWLAGLISATSESVSATTGAVNVDSVIVEPVNPIRADLNILTLWKISPDGALAATFTDSATAPSLITAISHSSNGIWILGDRGAGSILVNATLNGKFSKAVTIGTAKSSFTSIFRNSDGSAQIYGSSAESLGGKALVGRRDGILAKVNKSGSVTNVVRSSANSATRNWLSATSTYFLTGEVKAGGKSESAFTKFNSSFAPVWTLRLPSQTSIAAASGPNGSHYALFNSTSAIPRVTGWRPTTPTSLVLRFDAKGVITQALRANQVKTVRAMAHVSGVGLVIVSASGIFKG</sequence>
<proteinExistence type="predicted"/>
<reference evidence="1" key="1">
    <citation type="submission" date="2014-05" db="EMBL/GenBank/DDBJ databases">
        <title>Key roles for freshwater Actinobacteria revealed by deep metagenomic sequencing.</title>
        <authorList>
            <person name="Ghai R."/>
            <person name="Mizuno C.M."/>
            <person name="Picazo A."/>
            <person name="Camacho A."/>
            <person name="Rodriguez-Valera F."/>
        </authorList>
    </citation>
    <scope>NUCLEOTIDE SEQUENCE</scope>
</reference>
<organism evidence="1">
    <name type="scientific">freshwater metagenome</name>
    <dbReference type="NCBI Taxonomy" id="449393"/>
    <lineage>
        <taxon>unclassified sequences</taxon>
        <taxon>metagenomes</taxon>
        <taxon>ecological metagenomes</taxon>
    </lineage>
</organism>
<name>A0A094Q5E1_9ZZZZ</name>
<accession>A0A094Q5E1</accession>
<dbReference type="AlphaFoldDB" id="A0A094Q5E1"/>
<gene>
    <name evidence="1" type="ORF">GM50_8125</name>
</gene>